<evidence type="ECO:0000256" key="4">
    <source>
        <dbReference type="SAM" id="MobiDB-lite"/>
    </source>
</evidence>
<dbReference type="Pfam" id="PF14568">
    <property type="entry name" value="SUKH_6"/>
    <property type="match status" value="1"/>
</dbReference>
<dbReference type="Proteomes" id="UP000323257">
    <property type="component" value="Unassembled WGS sequence"/>
</dbReference>
<dbReference type="SUPFAM" id="SSF160631">
    <property type="entry name" value="SMI1/KNR4-like"/>
    <property type="match status" value="1"/>
</dbReference>
<comment type="caution">
    <text evidence="6">The sequence shown here is derived from an EMBL/GenBank/DDBJ whole genome shotgun (WGS) entry which is preliminary data.</text>
</comment>
<protein>
    <submittedName>
        <fullName evidence="6">Tetratricopeptide repeat protein</fullName>
    </submittedName>
</protein>
<dbReference type="SMART" id="SM00028">
    <property type="entry name" value="TPR"/>
    <property type="match status" value="2"/>
</dbReference>
<reference evidence="6 7" key="1">
    <citation type="submission" date="2019-07" db="EMBL/GenBank/DDBJ databases">
        <title>Genomic Encyclopedia of Type Strains, Phase III (KMG-III): the genomes of soil and plant-associated and newly described type strains.</title>
        <authorList>
            <person name="Whitman W."/>
        </authorList>
    </citation>
    <scope>NUCLEOTIDE SEQUENCE [LARGE SCALE GENOMIC DNA]</scope>
    <source>
        <strain evidence="6 7">BL24</strain>
    </source>
</reference>
<feature type="domain" description="Knr4/Smi1-like" evidence="5">
    <location>
        <begin position="163"/>
        <end position="302"/>
    </location>
</feature>
<sequence length="431" mass="48628">MEQELRAQIMQWHEDNEHQQIVDALLKIPPADRDYDMIGSIGRAYNNLSLYEQALEQFAGIAEQGNNDPLWYFRVGYAYYHLKRYEEAAGVLSTALELDPGDRHAAWLLDRSRRKWQKQQKADSRRTRDKPHKDPGAIPFEGMDLDRFWEDSPYASEHYVSDPPTEELIASVEEELGYKLPAAYIALMKHQNGGVPRYTSFPTDEPTSWADDHIAITGIMGIGRDKSYSVCGDLGSPFMIEEWGYPDIGVVICDCPSAGHDVVMLDYRHCGKDGEPEVIHVDQEDDYEITFLAPDFETFIRGLVMDEDDSMPEALADEGEPNDLAPFILVEQHDGGKSVILTVGSYLAKLFDSRADEGFEGSGYDWAALAAVFLHERMPELADTIRLDPEADMFCAYSTNGAAVEQFARAFKSACEDEALIHDLFTRAELD</sequence>
<evidence type="ECO:0000259" key="5">
    <source>
        <dbReference type="SMART" id="SM00860"/>
    </source>
</evidence>
<proteinExistence type="predicted"/>
<dbReference type="Gene3D" id="3.40.1580.10">
    <property type="entry name" value="SMI1/KNR4-like"/>
    <property type="match status" value="1"/>
</dbReference>
<feature type="region of interest" description="Disordered" evidence="4">
    <location>
        <begin position="116"/>
        <end position="137"/>
    </location>
</feature>
<evidence type="ECO:0000256" key="3">
    <source>
        <dbReference type="PROSITE-ProRule" id="PRU00339"/>
    </source>
</evidence>
<dbReference type="InterPro" id="IPR037883">
    <property type="entry name" value="Knr4/Smi1-like_sf"/>
</dbReference>
<gene>
    <name evidence="6" type="ORF">BCM02_107262</name>
</gene>
<evidence type="ECO:0000256" key="2">
    <source>
        <dbReference type="ARBA" id="ARBA00022803"/>
    </source>
</evidence>
<dbReference type="OrthoDB" id="8657476at2"/>
<dbReference type="Pfam" id="PF15595">
    <property type="entry name" value="Imm51"/>
    <property type="match status" value="1"/>
</dbReference>
<dbReference type="SMART" id="SM00860">
    <property type="entry name" value="SMI1_KNR4"/>
    <property type="match status" value="1"/>
</dbReference>
<dbReference type="InterPro" id="IPR018958">
    <property type="entry name" value="Knr4/Smi1-like_dom"/>
</dbReference>
<dbReference type="InterPro" id="IPR019734">
    <property type="entry name" value="TPR_rpt"/>
</dbReference>
<dbReference type="Pfam" id="PF07719">
    <property type="entry name" value="TPR_2"/>
    <property type="match status" value="1"/>
</dbReference>
<name>A0A5S5C3T4_9BACL</name>
<feature type="repeat" description="TPR" evidence="3">
    <location>
        <begin position="69"/>
        <end position="102"/>
    </location>
</feature>
<dbReference type="AlphaFoldDB" id="A0A5S5C3T4"/>
<dbReference type="InterPro" id="IPR011990">
    <property type="entry name" value="TPR-like_helical_dom_sf"/>
</dbReference>
<organism evidence="6 7">
    <name type="scientific">Paenibacillus methanolicus</name>
    <dbReference type="NCBI Taxonomy" id="582686"/>
    <lineage>
        <taxon>Bacteria</taxon>
        <taxon>Bacillati</taxon>
        <taxon>Bacillota</taxon>
        <taxon>Bacilli</taxon>
        <taxon>Bacillales</taxon>
        <taxon>Paenibacillaceae</taxon>
        <taxon>Paenibacillus</taxon>
    </lineage>
</organism>
<evidence type="ECO:0000256" key="1">
    <source>
        <dbReference type="ARBA" id="ARBA00022737"/>
    </source>
</evidence>
<evidence type="ECO:0000313" key="7">
    <source>
        <dbReference type="Proteomes" id="UP000323257"/>
    </source>
</evidence>
<keyword evidence="2 3" id="KW-0802">TPR repeat</keyword>
<dbReference type="RefSeq" id="WP_148930833.1">
    <property type="nucleotide sequence ID" value="NZ_VNHS01000007.1"/>
</dbReference>
<dbReference type="PROSITE" id="PS50005">
    <property type="entry name" value="TPR"/>
    <property type="match status" value="1"/>
</dbReference>
<evidence type="ECO:0000313" key="6">
    <source>
        <dbReference type="EMBL" id="TYP73278.1"/>
    </source>
</evidence>
<feature type="compositionally biased region" description="Basic and acidic residues" evidence="4">
    <location>
        <begin position="120"/>
        <end position="135"/>
    </location>
</feature>
<accession>A0A5S5C3T4</accession>
<keyword evidence="1" id="KW-0677">Repeat</keyword>
<dbReference type="Gene3D" id="1.25.40.10">
    <property type="entry name" value="Tetratricopeptide repeat domain"/>
    <property type="match status" value="1"/>
</dbReference>
<dbReference type="SUPFAM" id="SSF48452">
    <property type="entry name" value="TPR-like"/>
    <property type="match status" value="1"/>
</dbReference>
<dbReference type="EMBL" id="VNHS01000007">
    <property type="protein sequence ID" value="TYP73278.1"/>
    <property type="molecule type" value="Genomic_DNA"/>
</dbReference>
<keyword evidence="7" id="KW-1185">Reference proteome</keyword>
<dbReference type="InterPro" id="IPR013105">
    <property type="entry name" value="TPR_2"/>
</dbReference>
<dbReference type="InterPro" id="IPR028956">
    <property type="entry name" value="Imm51"/>
</dbReference>